<organism evidence="1 2">
    <name type="scientific">Panagrellus redivivus</name>
    <name type="common">Microworm</name>
    <dbReference type="NCBI Taxonomy" id="6233"/>
    <lineage>
        <taxon>Eukaryota</taxon>
        <taxon>Metazoa</taxon>
        <taxon>Ecdysozoa</taxon>
        <taxon>Nematoda</taxon>
        <taxon>Chromadorea</taxon>
        <taxon>Rhabditida</taxon>
        <taxon>Tylenchina</taxon>
        <taxon>Panagrolaimomorpha</taxon>
        <taxon>Panagrolaimoidea</taxon>
        <taxon>Panagrolaimidae</taxon>
        <taxon>Panagrellus</taxon>
    </lineage>
</organism>
<name>A0A7E4W329_PANRE</name>
<dbReference type="Proteomes" id="UP000492821">
    <property type="component" value="Unassembled WGS sequence"/>
</dbReference>
<dbReference type="WBParaSite" id="Pan_g6768.t1">
    <property type="protein sequence ID" value="Pan_g6768.t1"/>
    <property type="gene ID" value="Pan_g6768"/>
</dbReference>
<proteinExistence type="predicted"/>
<reference evidence="2" key="2">
    <citation type="submission" date="2020-10" db="UniProtKB">
        <authorList>
            <consortium name="WormBaseParasite"/>
        </authorList>
    </citation>
    <scope>IDENTIFICATION</scope>
</reference>
<accession>A0A7E4W329</accession>
<dbReference type="AlphaFoldDB" id="A0A7E4W329"/>
<protein>
    <submittedName>
        <fullName evidence="2">Transthyretin-like family protein</fullName>
    </submittedName>
</protein>
<sequence>MNIAEGFIGLDTEANWEEDGRCQLRFIRKDRDNGRVHVDGSVGVAFCPARFSFAKTDVLPAELKMAEVVLGEVRMEEPLDRGHDIKESAQRPKHADS</sequence>
<reference evidence="1" key="1">
    <citation type="journal article" date="2013" name="Genetics">
        <title>The draft genome and transcriptome of Panagrellus redivivus are shaped by the harsh demands of a free-living lifestyle.</title>
        <authorList>
            <person name="Srinivasan J."/>
            <person name="Dillman A.R."/>
            <person name="Macchietto M.G."/>
            <person name="Heikkinen L."/>
            <person name="Lakso M."/>
            <person name="Fracchia K.M."/>
            <person name="Antoshechkin I."/>
            <person name="Mortazavi A."/>
            <person name="Wong G."/>
            <person name="Sternberg P.W."/>
        </authorList>
    </citation>
    <scope>NUCLEOTIDE SEQUENCE [LARGE SCALE GENOMIC DNA]</scope>
    <source>
        <strain evidence="1">MT8872</strain>
    </source>
</reference>
<evidence type="ECO:0000313" key="1">
    <source>
        <dbReference type="Proteomes" id="UP000492821"/>
    </source>
</evidence>
<keyword evidence="1" id="KW-1185">Reference proteome</keyword>
<evidence type="ECO:0000313" key="2">
    <source>
        <dbReference type="WBParaSite" id="Pan_g6768.t1"/>
    </source>
</evidence>